<dbReference type="Proteomes" id="UP001205890">
    <property type="component" value="Unassembled WGS sequence"/>
</dbReference>
<dbReference type="SUPFAM" id="SSF53850">
    <property type="entry name" value="Periplasmic binding protein-like II"/>
    <property type="match status" value="1"/>
</dbReference>
<dbReference type="EMBL" id="JANCLU010000004">
    <property type="protein sequence ID" value="MCP8938102.1"/>
    <property type="molecule type" value="Genomic_DNA"/>
</dbReference>
<evidence type="ECO:0000256" key="1">
    <source>
        <dbReference type="ARBA" id="ARBA00022729"/>
    </source>
</evidence>
<reference evidence="3 4" key="1">
    <citation type="submission" date="2022-07" db="EMBL/GenBank/DDBJ databases">
        <authorList>
            <person name="Li W.-J."/>
            <person name="Deng Q.-Q."/>
        </authorList>
    </citation>
    <scope>NUCLEOTIDE SEQUENCE [LARGE SCALE GENOMIC DNA]</scope>
    <source>
        <strain evidence="3 4">SYSU M60028</strain>
    </source>
</reference>
<comment type="caution">
    <text evidence="3">The sequence shown here is derived from an EMBL/GenBank/DDBJ whole genome shotgun (WGS) entry which is preliminary data.</text>
</comment>
<dbReference type="SMART" id="SM00062">
    <property type="entry name" value="PBPb"/>
    <property type="match status" value="1"/>
</dbReference>
<sequence>MRVVRFLTDDDYPPMHFQAEDGRLSGFNVDLARAICETLNVSCTIQARRWDTLLDSLRENRGDAVIASIRPTPALRAEFAFSAPYLRTPARFVARAAGAPPSPETIAGRTVAVVFNSAHEAYLRTFFPKASIKGFDDLERARNALARGEVDYLFGDGLTLAVWLNGSDAAGCCTFAGGPYTESRYFGEGVAIAMRRGDAPLRRGIDYALRQLSAKGAHAELYLRYFPVGFY</sequence>
<dbReference type="Gene3D" id="3.40.190.10">
    <property type="entry name" value="Periplasmic binding protein-like II"/>
    <property type="match status" value="2"/>
</dbReference>
<protein>
    <submittedName>
        <fullName evidence="3">Transporter substrate-binding domain-containing protein</fullName>
    </submittedName>
</protein>
<dbReference type="RefSeq" id="WP_254739666.1">
    <property type="nucleotide sequence ID" value="NZ_JANCLU010000004.1"/>
</dbReference>
<dbReference type="Pfam" id="PF00497">
    <property type="entry name" value="SBP_bac_3"/>
    <property type="match status" value="1"/>
</dbReference>
<evidence type="ECO:0000259" key="2">
    <source>
        <dbReference type="SMART" id="SM00062"/>
    </source>
</evidence>
<evidence type="ECO:0000313" key="3">
    <source>
        <dbReference type="EMBL" id="MCP8938102.1"/>
    </source>
</evidence>
<proteinExistence type="predicted"/>
<dbReference type="PANTHER" id="PTHR35936">
    <property type="entry name" value="MEMBRANE-BOUND LYTIC MUREIN TRANSGLYCOSYLASE F"/>
    <property type="match status" value="1"/>
</dbReference>
<feature type="domain" description="Solute-binding protein family 3/N-terminal" evidence="2">
    <location>
        <begin position="3"/>
        <end position="229"/>
    </location>
</feature>
<organism evidence="3 4">
    <name type="scientific">Alsobacter ponti</name>
    <dbReference type="NCBI Taxonomy" id="2962936"/>
    <lineage>
        <taxon>Bacteria</taxon>
        <taxon>Pseudomonadati</taxon>
        <taxon>Pseudomonadota</taxon>
        <taxon>Alphaproteobacteria</taxon>
        <taxon>Hyphomicrobiales</taxon>
        <taxon>Alsobacteraceae</taxon>
        <taxon>Alsobacter</taxon>
    </lineage>
</organism>
<keyword evidence="4" id="KW-1185">Reference proteome</keyword>
<evidence type="ECO:0000313" key="4">
    <source>
        <dbReference type="Proteomes" id="UP001205890"/>
    </source>
</evidence>
<gene>
    <name evidence="3" type="ORF">NK718_06210</name>
</gene>
<name>A0ABT1L9D1_9HYPH</name>
<dbReference type="PANTHER" id="PTHR35936:SF35">
    <property type="entry name" value="L-CYSTINE-BINDING PROTEIN TCYJ"/>
    <property type="match status" value="1"/>
</dbReference>
<accession>A0ABT1L9D1</accession>
<dbReference type="InterPro" id="IPR001638">
    <property type="entry name" value="Solute-binding_3/MltF_N"/>
</dbReference>
<keyword evidence="1" id="KW-0732">Signal</keyword>